<organism evidence="1 2">
    <name type="scientific">Bugula neritina</name>
    <name type="common">Brown bryozoan</name>
    <name type="synonym">Sertularia neritina</name>
    <dbReference type="NCBI Taxonomy" id="10212"/>
    <lineage>
        <taxon>Eukaryota</taxon>
        <taxon>Metazoa</taxon>
        <taxon>Spiralia</taxon>
        <taxon>Lophotrochozoa</taxon>
        <taxon>Bryozoa</taxon>
        <taxon>Gymnolaemata</taxon>
        <taxon>Cheilostomatida</taxon>
        <taxon>Flustrina</taxon>
        <taxon>Buguloidea</taxon>
        <taxon>Bugulidae</taxon>
        <taxon>Bugula</taxon>
    </lineage>
</organism>
<evidence type="ECO:0000313" key="1">
    <source>
        <dbReference type="EMBL" id="KAF6040713.1"/>
    </source>
</evidence>
<comment type="caution">
    <text evidence="1">The sequence shown here is derived from an EMBL/GenBank/DDBJ whole genome shotgun (WGS) entry which is preliminary data.</text>
</comment>
<evidence type="ECO:0000313" key="2">
    <source>
        <dbReference type="Proteomes" id="UP000593567"/>
    </source>
</evidence>
<gene>
    <name evidence="1" type="ORF">EB796_000980</name>
</gene>
<dbReference type="EMBL" id="VXIV02000109">
    <property type="protein sequence ID" value="KAF6040713.1"/>
    <property type="molecule type" value="Genomic_DNA"/>
</dbReference>
<keyword evidence="2" id="KW-1185">Reference proteome</keyword>
<accession>A0A7J7KRK3</accession>
<proteinExistence type="predicted"/>
<name>A0A7J7KRK3_BUGNE</name>
<sequence>MMSQLQYPILLLNLFIEMFVYITVDEVVPVLLLEFENYLVKTVHKPLSSLFTAGLLFPFEGLETQHRYRYRCIKRCHEYYA</sequence>
<dbReference type="Proteomes" id="UP000593567">
    <property type="component" value="Unassembled WGS sequence"/>
</dbReference>
<reference evidence="1" key="1">
    <citation type="submission" date="2020-06" db="EMBL/GenBank/DDBJ databases">
        <title>Draft genome of Bugula neritina, a colonial animal packing powerful symbionts and potential medicines.</title>
        <authorList>
            <person name="Rayko M."/>
        </authorList>
    </citation>
    <scope>NUCLEOTIDE SEQUENCE [LARGE SCALE GENOMIC DNA]</scope>
    <source>
        <strain evidence="1">Kwan_BN1</strain>
    </source>
</reference>
<dbReference type="AlphaFoldDB" id="A0A7J7KRK3"/>
<protein>
    <submittedName>
        <fullName evidence="1">Uncharacterized protein</fullName>
    </submittedName>
</protein>